<dbReference type="PRINTS" id="PR01041">
    <property type="entry name" value="TRNASYNTHMET"/>
</dbReference>
<evidence type="ECO:0000256" key="7">
    <source>
        <dbReference type="ARBA" id="ARBA00022917"/>
    </source>
</evidence>
<keyword evidence="8 10" id="KW-0030">Aminoacyl-tRNA synthetase</keyword>
<dbReference type="InterPro" id="IPR033911">
    <property type="entry name" value="MetRS_core"/>
</dbReference>
<dbReference type="AlphaFoldDB" id="A0A9D6DPG3"/>
<dbReference type="FunFam" id="2.170.220.10:FF:000003">
    <property type="entry name" value="Methionine--tRNA ligase"/>
    <property type="match status" value="1"/>
</dbReference>
<keyword evidence="5 10" id="KW-0547">Nucleotide-binding</keyword>
<name>A0A9D6DPG3_9BACT</name>
<dbReference type="InterPro" id="IPR023457">
    <property type="entry name" value="Met-tRNA_synth_2"/>
</dbReference>
<sequence length="448" mass="51241">MVKFYITTAIDYVNAPPHIGHALEKIQADVLARYHRVKGDDVFFLTGADEHGLKILRAAETAGQNTQAFVDANSEHFKRLKEILNLSWDDFIRTSDQTRHWPGAQELWLKLLAGGDLYKKKYQGLYCVGCESFKTERDLVNGKCPDHNQAPEKMEQENWFFKLAKYQKEIESKIKNNELKIIPESRRNEILSFIESGLEDVSFSRPKKDLPWGVPVPNDPDQTMYVWCDALANYLTAIGYSSKIQDSRFKTLWPADLHVIGKDILRFHAAIWPGMLISAGLPLPKAIFVHGFITVEGQKMSKSVGNIVDPAVLVKKYGADPVRYYLLREIPSGEDGDFSLGKFEDRYTSDLANGDSEVKKICNNAYQAYESSFENIKLHDALSGVWSLISWADKYINEKRPWEIKDEGTFRKVLINAGYILGFALNLVEPFLPETWEKTRQQIWFDNS</sequence>
<dbReference type="PANTHER" id="PTHR43326">
    <property type="entry name" value="METHIONYL-TRNA SYNTHETASE"/>
    <property type="match status" value="1"/>
</dbReference>
<dbReference type="EMBL" id="JACOYY010000081">
    <property type="protein sequence ID" value="MBI2052598.1"/>
    <property type="molecule type" value="Genomic_DNA"/>
</dbReference>
<evidence type="ECO:0000256" key="2">
    <source>
        <dbReference type="ARBA" id="ARBA00012838"/>
    </source>
</evidence>
<evidence type="ECO:0000256" key="10">
    <source>
        <dbReference type="RuleBase" id="RU363039"/>
    </source>
</evidence>
<dbReference type="SUPFAM" id="SSF52374">
    <property type="entry name" value="Nucleotidylyl transferase"/>
    <property type="match status" value="1"/>
</dbReference>
<proteinExistence type="inferred from homology"/>
<dbReference type="InterPro" id="IPR015413">
    <property type="entry name" value="Methionyl/Leucyl_tRNA_Synth"/>
</dbReference>
<dbReference type="InterPro" id="IPR009080">
    <property type="entry name" value="tRNAsynth_Ia_anticodon-bd"/>
</dbReference>
<dbReference type="CDD" id="cd00814">
    <property type="entry name" value="MetRS_core"/>
    <property type="match status" value="1"/>
</dbReference>
<dbReference type="EC" id="6.1.1.10" evidence="2"/>
<dbReference type="PANTHER" id="PTHR43326:SF1">
    <property type="entry name" value="METHIONINE--TRNA LIGASE, MITOCHONDRIAL"/>
    <property type="match status" value="1"/>
</dbReference>
<evidence type="ECO:0000256" key="5">
    <source>
        <dbReference type="ARBA" id="ARBA00022741"/>
    </source>
</evidence>
<evidence type="ECO:0000313" key="12">
    <source>
        <dbReference type="EMBL" id="MBI2052598.1"/>
    </source>
</evidence>
<reference evidence="12" key="1">
    <citation type="submission" date="2020-07" db="EMBL/GenBank/DDBJ databases">
        <title>Huge and variable diversity of episymbiotic CPR bacteria and DPANN archaea in groundwater ecosystems.</title>
        <authorList>
            <person name="He C.Y."/>
            <person name="Keren R."/>
            <person name="Whittaker M."/>
            <person name="Farag I.F."/>
            <person name="Doudna J."/>
            <person name="Cate J.H.D."/>
            <person name="Banfield J.F."/>
        </authorList>
    </citation>
    <scope>NUCLEOTIDE SEQUENCE</scope>
    <source>
        <strain evidence="12">NC_groundwater_191_Ag_S-0.1um_45_8</strain>
    </source>
</reference>
<dbReference type="Gene3D" id="3.40.50.620">
    <property type="entry name" value="HUPs"/>
    <property type="match status" value="1"/>
</dbReference>
<dbReference type="NCBIfam" id="TIGR00398">
    <property type="entry name" value="metG"/>
    <property type="match status" value="1"/>
</dbReference>
<dbReference type="GO" id="GO:0006431">
    <property type="term" value="P:methionyl-tRNA aminoacylation"/>
    <property type="evidence" value="ECO:0007669"/>
    <property type="project" value="InterPro"/>
</dbReference>
<evidence type="ECO:0000256" key="6">
    <source>
        <dbReference type="ARBA" id="ARBA00022840"/>
    </source>
</evidence>
<dbReference type="InterPro" id="IPR014758">
    <property type="entry name" value="Met-tRNA_synth"/>
</dbReference>
<feature type="domain" description="Methionyl/Leucyl tRNA synthetase" evidence="11">
    <location>
        <begin position="149"/>
        <end position="353"/>
    </location>
</feature>
<evidence type="ECO:0000256" key="1">
    <source>
        <dbReference type="ARBA" id="ARBA00003314"/>
    </source>
</evidence>
<evidence type="ECO:0000256" key="9">
    <source>
        <dbReference type="ARBA" id="ARBA00030904"/>
    </source>
</evidence>
<keyword evidence="4 10" id="KW-0436">Ligase</keyword>
<gene>
    <name evidence="12" type="ORF">HYT38_02930</name>
</gene>
<dbReference type="Proteomes" id="UP000786662">
    <property type="component" value="Unassembled WGS sequence"/>
</dbReference>
<dbReference type="GO" id="GO:0004825">
    <property type="term" value="F:methionine-tRNA ligase activity"/>
    <property type="evidence" value="ECO:0007669"/>
    <property type="project" value="UniProtKB-EC"/>
</dbReference>
<evidence type="ECO:0000256" key="3">
    <source>
        <dbReference type="ARBA" id="ARBA00018753"/>
    </source>
</evidence>
<keyword evidence="7 10" id="KW-0648">Protein biosynthesis</keyword>
<evidence type="ECO:0000259" key="11">
    <source>
        <dbReference type="Pfam" id="PF09334"/>
    </source>
</evidence>
<accession>A0A9D6DPG3</accession>
<comment type="caution">
    <text evidence="12">The sequence shown here is derived from an EMBL/GenBank/DDBJ whole genome shotgun (WGS) entry which is preliminary data.</text>
</comment>
<evidence type="ECO:0000256" key="4">
    <source>
        <dbReference type="ARBA" id="ARBA00022598"/>
    </source>
</evidence>
<dbReference type="Pfam" id="PF09334">
    <property type="entry name" value="tRNA-synt_1g"/>
    <property type="match status" value="2"/>
</dbReference>
<keyword evidence="6 10" id="KW-0067">ATP-binding</keyword>
<feature type="non-terminal residue" evidence="12">
    <location>
        <position position="448"/>
    </location>
</feature>
<feature type="domain" description="Methionyl/Leucyl tRNA synthetase" evidence="11">
    <location>
        <begin position="5"/>
        <end position="148"/>
    </location>
</feature>
<organism evidence="12 13">
    <name type="scientific">Candidatus Sungiibacteriota bacterium</name>
    <dbReference type="NCBI Taxonomy" id="2750080"/>
    <lineage>
        <taxon>Bacteria</taxon>
        <taxon>Candidatus Sungiibacteriota</taxon>
    </lineage>
</organism>
<dbReference type="SUPFAM" id="SSF47323">
    <property type="entry name" value="Anticodon-binding domain of a subclass of class I aminoacyl-tRNA synthetases"/>
    <property type="match status" value="1"/>
</dbReference>
<evidence type="ECO:0000256" key="8">
    <source>
        <dbReference type="ARBA" id="ARBA00023146"/>
    </source>
</evidence>
<dbReference type="Gene3D" id="2.170.220.10">
    <property type="match status" value="1"/>
</dbReference>
<protein>
    <recommendedName>
        <fullName evidence="3">Methionine--tRNA ligase</fullName>
        <ecNumber evidence="2">6.1.1.10</ecNumber>
    </recommendedName>
    <alternativeName>
        <fullName evidence="9">Methionyl-tRNA synthetase</fullName>
    </alternativeName>
</protein>
<dbReference type="GO" id="GO:0005524">
    <property type="term" value="F:ATP binding"/>
    <property type="evidence" value="ECO:0007669"/>
    <property type="project" value="UniProtKB-KW"/>
</dbReference>
<comment type="similarity">
    <text evidence="10">Belongs to the class-I aminoacyl-tRNA synthetase family.</text>
</comment>
<dbReference type="InterPro" id="IPR014729">
    <property type="entry name" value="Rossmann-like_a/b/a_fold"/>
</dbReference>
<evidence type="ECO:0000313" key="13">
    <source>
        <dbReference type="Proteomes" id="UP000786662"/>
    </source>
</evidence>
<dbReference type="Gene3D" id="1.10.730.10">
    <property type="entry name" value="Isoleucyl-tRNA Synthetase, Domain 1"/>
    <property type="match status" value="1"/>
</dbReference>
<comment type="function">
    <text evidence="1">Is required not only for elongation of protein synthesis but also for the initiation of all mRNA translation through initiator tRNA(fMet) aminoacylation.</text>
</comment>